<dbReference type="Proteomes" id="UP000646579">
    <property type="component" value="Unassembled WGS sequence"/>
</dbReference>
<dbReference type="AlphaFoldDB" id="A0A918VPV1"/>
<reference evidence="1" key="2">
    <citation type="submission" date="2020-09" db="EMBL/GenBank/DDBJ databases">
        <authorList>
            <person name="Sun Q."/>
            <person name="Kim S."/>
        </authorList>
    </citation>
    <scope>NUCLEOTIDE SEQUENCE</scope>
    <source>
        <strain evidence="1">KCTC 32437</strain>
    </source>
</reference>
<sequence>MAAINFQAQFVGPIERGEKSQTIRKTARVRPGQRLQLYTGMRTKACRKIVSPDPVCTMCHYVHLAPEYITFGDASLFPSADEFARQDGFRDYADMHAWFKDRYGSDHFIGYVIRWEPAA</sequence>
<dbReference type="EMBL" id="BMZE01000001">
    <property type="protein sequence ID" value="GHA15443.1"/>
    <property type="molecule type" value="Genomic_DNA"/>
</dbReference>
<comment type="caution">
    <text evidence="1">The sequence shown here is derived from an EMBL/GenBank/DDBJ whole genome shotgun (WGS) entry which is preliminary data.</text>
</comment>
<accession>A0A918VPV1</accession>
<dbReference type="RefSeq" id="WP_189423595.1">
    <property type="nucleotide sequence ID" value="NZ_BMZE01000001.1"/>
</dbReference>
<evidence type="ECO:0008006" key="3">
    <source>
        <dbReference type="Google" id="ProtNLM"/>
    </source>
</evidence>
<proteinExistence type="predicted"/>
<name>A0A918VPV1_9HYPH</name>
<gene>
    <name evidence="1" type="ORF">GCM10007989_07770</name>
</gene>
<reference evidence="1" key="1">
    <citation type="journal article" date="2014" name="Int. J. Syst. Evol. Microbiol.">
        <title>Complete genome sequence of Corynebacterium casei LMG S-19264T (=DSM 44701T), isolated from a smear-ripened cheese.</title>
        <authorList>
            <consortium name="US DOE Joint Genome Institute (JGI-PGF)"/>
            <person name="Walter F."/>
            <person name="Albersmeier A."/>
            <person name="Kalinowski J."/>
            <person name="Ruckert C."/>
        </authorList>
    </citation>
    <scope>NUCLEOTIDE SEQUENCE</scope>
    <source>
        <strain evidence="1">KCTC 32437</strain>
    </source>
</reference>
<protein>
    <recommendedName>
        <fullName evidence="3">ASCH domain-containing protein</fullName>
    </recommendedName>
</protein>
<organism evidence="1 2">
    <name type="scientific">Devosia pacifica</name>
    <dbReference type="NCBI Taxonomy" id="1335967"/>
    <lineage>
        <taxon>Bacteria</taxon>
        <taxon>Pseudomonadati</taxon>
        <taxon>Pseudomonadota</taxon>
        <taxon>Alphaproteobacteria</taxon>
        <taxon>Hyphomicrobiales</taxon>
        <taxon>Devosiaceae</taxon>
        <taxon>Devosia</taxon>
    </lineage>
</organism>
<evidence type="ECO:0000313" key="2">
    <source>
        <dbReference type="Proteomes" id="UP000646579"/>
    </source>
</evidence>
<evidence type="ECO:0000313" key="1">
    <source>
        <dbReference type="EMBL" id="GHA15443.1"/>
    </source>
</evidence>
<keyword evidence="2" id="KW-1185">Reference proteome</keyword>